<dbReference type="GO" id="GO:0046872">
    <property type="term" value="F:metal ion binding"/>
    <property type="evidence" value="ECO:0007669"/>
    <property type="project" value="UniProtKB-KW"/>
</dbReference>
<evidence type="ECO:0000259" key="9">
    <source>
        <dbReference type="PROSITE" id="PS51669"/>
    </source>
</evidence>
<dbReference type="Gene3D" id="3.40.228.10">
    <property type="entry name" value="Dimethylsulfoxide Reductase, domain 2"/>
    <property type="match status" value="1"/>
</dbReference>
<dbReference type="PROSITE" id="PS51318">
    <property type="entry name" value="TAT"/>
    <property type="match status" value="1"/>
</dbReference>
<evidence type="ECO:0000256" key="8">
    <source>
        <dbReference type="ARBA" id="ARBA00023014"/>
    </source>
</evidence>
<feature type="domain" description="4Fe-4S Mo/W bis-MGD-type" evidence="9">
    <location>
        <begin position="46"/>
        <end position="105"/>
    </location>
</feature>
<keyword evidence="4" id="KW-0479">Metal-binding</keyword>
<dbReference type="Gene3D" id="3.40.50.12440">
    <property type="match status" value="1"/>
</dbReference>
<dbReference type="Proteomes" id="UP000184010">
    <property type="component" value="Unassembled WGS sequence"/>
</dbReference>
<dbReference type="Pfam" id="PF01568">
    <property type="entry name" value="Molydop_binding"/>
    <property type="match status" value="1"/>
</dbReference>
<dbReference type="SUPFAM" id="SSF50692">
    <property type="entry name" value="ADC-like"/>
    <property type="match status" value="1"/>
</dbReference>
<evidence type="ECO:0000256" key="4">
    <source>
        <dbReference type="ARBA" id="ARBA00022723"/>
    </source>
</evidence>
<dbReference type="InterPro" id="IPR006656">
    <property type="entry name" value="Mopterin_OxRdtase"/>
</dbReference>
<dbReference type="GO" id="GO:0016491">
    <property type="term" value="F:oxidoreductase activity"/>
    <property type="evidence" value="ECO:0007669"/>
    <property type="project" value="UniProtKB-KW"/>
</dbReference>
<keyword evidence="7" id="KW-0408">Iron</keyword>
<dbReference type="InterPro" id="IPR006655">
    <property type="entry name" value="Mopterin_OxRdtase_prok_CS"/>
</dbReference>
<dbReference type="PANTHER" id="PTHR43742:SF6">
    <property type="entry name" value="OXIDOREDUCTASE YYAE-RELATED"/>
    <property type="match status" value="1"/>
</dbReference>
<evidence type="ECO:0000313" key="10">
    <source>
        <dbReference type="EMBL" id="SHN82984.1"/>
    </source>
</evidence>
<keyword evidence="6" id="KW-0560">Oxidoreductase</keyword>
<dbReference type="GO" id="GO:0051536">
    <property type="term" value="F:iron-sulfur cluster binding"/>
    <property type="evidence" value="ECO:0007669"/>
    <property type="project" value="UniProtKB-KW"/>
</dbReference>
<comment type="cofactor">
    <cofactor evidence="1">
        <name>Mo-bis(molybdopterin guanine dinucleotide)</name>
        <dbReference type="ChEBI" id="CHEBI:60539"/>
    </cofactor>
</comment>
<dbReference type="GO" id="GO:0043546">
    <property type="term" value="F:molybdopterin cofactor binding"/>
    <property type="evidence" value="ECO:0007669"/>
    <property type="project" value="InterPro"/>
</dbReference>
<protein>
    <submittedName>
        <fullName evidence="10">Anaerobic selenocysteine-containing dehydrogenase</fullName>
    </submittedName>
</protein>
<name>A0A1M7UJ64_9FIRM</name>
<dbReference type="Pfam" id="PF00384">
    <property type="entry name" value="Molybdopterin"/>
    <property type="match status" value="1"/>
</dbReference>
<dbReference type="Gene3D" id="3.40.50.740">
    <property type="match status" value="1"/>
</dbReference>
<evidence type="ECO:0000256" key="5">
    <source>
        <dbReference type="ARBA" id="ARBA00022729"/>
    </source>
</evidence>
<dbReference type="PANTHER" id="PTHR43742">
    <property type="entry name" value="TRIMETHYLAMINE-N-OXIDE REDUCTASE"/>
    <property type="match status" value="1"/>
</dbReference>
<dbReference type="EMBL" id="FRDN01000013">
    <property type="protein sequence ID" value="SHN82984.1"/>
    <property type="molecule type" value="Genomic_DNA"/>
</dbReference>
<evidence type="ECO:0000256" key="3">
    <source>
        <dbReference type="ARBA" id="ARBA00022505"/>
    </source>
</evidence>
<dbReference type="AlphaFoldDB" id="A0A1M7UJ64"/>
<evidence type="ECO:0000313" key="11">
    <source>
        <dbReference type="Proteomes" id="UP000184010"/>
    </source>
</evidence>
<dbReference type="InterPro" id="IPR006311">
    <property type="entry name" value="TAT_signal"/>
</dbReference>
<evidence type="ECO:0000256" key="2">
    <source>
        <dbReference type="ARBA" id="ARBA00010312"/>
    </source>
</evidence>
<dbReference type="RefSeq" id="WP_072774135.1">
    <property type="nucleotide sequence ID" value="NZ_FRDN01000013.1"/>
</dbReference>
<dbReference type="SUPFAM" id="SSF53706">
    <property type="entry name" value="Formate dehydrogenase/DMSO reductase, domains 1-3"/>
    <property type="match status" value="1"/>
</dbReference>
<dbReference type="InterPro" id="IPR006963">
    <property type="entry name" value="Mopterin_OxRdtase_4Fe-4S_dom"/>
</dbReference>
<evidence type="ECO:0000256" key="6">
    <source>
        <dbReference type="ARBA" id="ARBA00023002"/>
    </source>
</evidence>
<dbReference type="Gene3D" id="2.20.25.90">
    <property type="entry name" value="ADC-like domains"/>
    <property type="match status" value="1"/>
</dbReference>
<dbReference type="InterPro" id="IPR006657">
    <property type="entry name" value="MoPterin_dinucl-bd_dom"/>
</dbReference>
<dbReference type="InterPro" id="IPR009010">
    <property type="entry name" value="Asp_de-COase-like_dom_sf"/>
</dbReference>
<reference evidence="11" key="1">
    <citation type="submission" date="2016-12" db="EMBL/GenBank/DDBJ databases">
        <authorList>
            <person name="Varghese N."/>
            <person name="Submissions S."/>
        </authorList>
    </citation>
    <scope>NUCLEOTIDE SEQUENCE [LARGE SCALE GENOMIC DNA]</scope>
    <source>
        <strain evidence="11">DSM 11544</strain>
    </source>
</reference>
<dbReference type="PROSITE" id="PS00932">
    <property type="entry name" value="MOLYBDOPTERIN_PROK_3"/>
    <property type="match status" value="1"/>
</dbReference>
<keyword evidence="11" id="KW-1185">Reference proteome</keyword>
<evidence type="ECO:0000256" key="1">
    <source>
        <dbReference type="ARBA" id="ARBA00001942"/>
    </source>
</evidence>
<dbReference type="SMART" id="SM00926">
    <property type="entry name" value="Molybdop_Fe4S4"/>
    <property type="match status" value="1"/>
</dbReference>
<dbReference type="PROSITE" id="PS51669">
    <property type="entry name" value="4FE4S_MOW_BIS_MGD"/>
    <property type="match status" value="1"/>
</dbReference>
<keyword evidence="8" id="KW-0411">Iron-sulfur</keyword>
<sequence length="785" mass="86138">MSFSRRQFLGGGLALGGTLAAGAPASILRGLGLAKEVKAAPAEDQEKITYSCCNPECNNCSLQVHVRNGKLVRISPNPNYYTRPCLRGRSRLQWNYHPDRLKYPFKRVGERGEGKWERISWEEALDTIAAKLGKIREESGPESIWFMAGAVMSVLPNGMQGRFANAFGKGVMTGGVGSLCCAAQGEASTATQGYRTAGIEEKAYSKLIIAWGHNPEVTYIPHSRLIGDARDKGARLITIDPRFSETAGKSDQWIAIKPGTDTAMAMAMIKIILAENLYDEKFALAKSNLPFLVNQATGKLLRQDEVVTGGDHEAFVVWDQATNGPALPKEAAAPALAGSFKIGEVPVSTVFSRLKERVDKYTPEYASEITGVPAQVISELARTYATVKPAMIDSGMSGAQRTSSGAYFVQSLLYLAALTGNIGLLGGGVNDTGGFAHGTNAAINAPYKANYKGKIPASKVGEYLLEGKPYPIRAVYWQGKGLGQLPNANKAVEALKKMEFLVVQEHFFGDAAALADIVLPVATLFERYDIMCASRSYYYHLMDKAIEPFMEAKSDTWIYTELAKRLGFGEVFDKTEEEFIDMIMEPTGLTVESLRKSGPVWIWSDPKLNKYKVKWEKPPFTFFKDTPFKTASGRFEFYASRWEDMGFEPMVEYYPPEESAVTAPDLFKKYPLSLVANKIRTKVHSTYALMPWLSEIYPKGWVTISTEDAAARGIKDGDLVEIFNDRGSVKAAAHVSSGILPGVVSMPNGWWLQQGYSSSVLSNDYTHPLAYGHSLNSTLVQVKGV</sequence>
<organism evidence="10 11">
    <name type="scientific">Desulfitobacterium chlororespirans DSM 11544</name>
    <dbReference type="NCBI Taxonomy" id="1121395"/>
    <lineage>
        <taxon>Bacteria</taxon>
        <taxon>Bacillati</taxon>
        <taxon>Bacillota</taxon>
        <taxon>Clostridia</taxon>
        <taxon>Eubacteriales</taxon>
        <taxon>Desulfitobacteriaceae</taxon>
        <taxon>Desulfitobacterium</taxon>
    </lineage>
</organism>
<comment type="similarity">
    <text evidence="2">Belongs to the prokaryotic molybdopterin-containing oxidoreductase family.</text>
</comment>
<dbReference type="STRING" id="1121395.SAMN02745215_03922"/>
<keyword evidence="5" id="KW-0732">Signal</keyword>
<evidence type="ECO:0000256" key="7">
    <source>
        <dbReference type="ARBA" id="ARBA00023004"/>
    </source>
</evidence>
<dbReference type="Gene3D" id="2.40.40.20">
    <property type="match status" value="1"/>
</dbReference>
<proteinExistence type="inferred from homology"/>
<dbReference type="InterPro" id="IPR050612">
    <property type="entry name" value="Prok_Mopterin_Oxidored"/>
</dbReference>
<gene>
    <name evidence="10" type="ORF">SAMN02745215_03922</name>
</gene>
<accession>A0A1M7UJ64</accession>
<keyword evidence="3" id="KW-0500">Molybdenum</keyword>